<keyword evidence="1" id="KW-0812">Transmembrane</keyword>
<evidence type="ECO:0000313" key="3">
    <source>
        <dbReference type="Proteomes" id="UP000060630"/>
    </source>
</evidence>
<comment type="caution">
    <text evidence="2">The sequence shown here is derived from an EMBL/GenBank/DDBJ whole genome shotgun (WGS) entry which is preliminary data.</text>
</comment>
<dbReference type="EMBL" id="LPHD01000115">
    <property type="protein sequence ID" value="KWA79772.1"/>
    <property type="molecule type" value="Genomic_DNA"/>
</dbReference>
<feature type="transmembrane region" description="Helical" evidence="1">
    <location>
        <begin position="414"/>
        <end position="439"/>
    </location>
</feature>
<accession>A0A119HCU8</accession>
<dbReference type="AlphaFoldDB" id="A0A119HCU8"/>
<evidence type="ECO:0000256" key="1">
    <source>
        <dbReference type="SAM" id="Phobius"/>
    </source>
</evidence>
<proteinExistence type="predicted"/>
<gene>
    <name evidence="2" type="ORF">WL29_31025</name>
</gene>
<sequence>MGRPLVQHNVCIDLPGEPVSCWAETDITVLLRKHRDVIFDINLKKDSVYTIESDKDWFYDVGLKKRVQRGRFQDGERYHIWVGRDFKGSLLLKSNGRLVRSYSMLDFNLGGGSSDPKVKPEPIIFAIGGFQGVDQSASRASTGINNVFAHPAPLVCRNTDGGMPGTAWWGQMVPLNFGAAADSPDLMFPSSVPLTQQNVDEDLIVHIFEVSLAGAPAEVLRLAEEGGSPTALKIDEKEKVVTRNWLISQFAGGLAYVKDNWRDLSDLFNRKFVFMTIKHQKVGVKHYVAFKGNSRLRKIITETAYKLKSTKIMAITAGAAEGMAETAKASAKAWTGAFKGAGGIAFILTIGLDVAEWYHDYEQINPDGTRGKGLADLVAKVGIDVVAAGVSSILGAGVYYLLTTALTGFGVAVGGWVVGLVALVVIGVTAFFFYVIGVADNHYLYTKKAAGLARKAMRYLEKTYPKDYNGYPMIVTY</sequence>
<feature type="transmembrane region" description="Helical" evidence="1">
    <location>
        <begin position="381"/>
        <end position="402"/>
    </location>
</feature>
<dbReference type="RefSeq" id="WP_060192960.1">
    <property type="nucleotide sequence ID" value="NZ_LPHD01000115.1"/>
</dbReference>
<keyword evidence="1" id="KW-1133">Transmembrane helix</keyword>
<organism evidence="2 3">
    <name type="scientific">Burkholderia ubonensis</name>
    <dbReference type="NCBI Taxonomy" id="101571"/>
    <lineage>
        <taxon>Bacteria</taxon>
        <taxon>Pseudomonadati</taxon>
        <taxon>Pseudomonadota</taxon>
        <taxon>Betaproteobacteria</taxon>
        <taxon>Burkholderiales</taxon>
        <taxon>Burkholderiaceae</taxon>
        <taxon>Burkholderia</taxon>
        <taxon>Burkholderia cepacia complex</taxon>
    </lineage>
</organism>
<dbReference type="Proteomes" id="UP000060630">
    <property type="component" value="Unassembled WGS sequence"/>
</dbReference>
<protein>
    <submittedName>
        <fullName evidence="2">Uncharacterized protein</fullName>
    </submittedName>
</protein>
<name>A0A119HCU8_9BURK</name>
<evidence type="ECO:0000313" key="2">
    <source>
        <dbReference type="EMBL" id="KWA79772.1"/>
    </source>
</evidence>
<keyword evidence="1" id="KW-0472">Membrane</keyword>
<reference evidence="2 3" key="1">
    <citation type="submission" date="2015-11" db="EMBL/GenBank/DDBJ databases">
        <title>Expanding the genomic diversity of Burkholderia species for the development of highly accurate diagnostics.</title>
        <authorList>
            <person name="Sahl J."/>
            <person name="Keim P."/>
            <person name="Wagner D."/>
        </authorList>
    </citation>
    <scope>NUCLEOTIDE SEQUENCE [LARGE SCALE GENOMIC DNA]</scope>
    <source>
        <strain evidence="2 3">MSMB2087WGS</strain>
    </source>
</reference>